<evidence type="ECO:0000313" key="6">
    <source>
        <dbReference type="Proteomes" id="UP000663760"/>
    </source>
</evidence>
<dbReference type="GO" id="GO:0009451">
    <property type="term" value="P:RNA modification"/>
    <property type="evidence" value="ECO:0007669"/>
    <property type="project" value="InterPro"/>
</dbReference>
<keyword evidence="2" id="KW-0677">Repeat</keyword>
<feature type="repeat" description="PPR" evidence="3">
    <location>
        <begin position="517"/>
        <end position="551"/>
    </location>
</feature>
<evidence type="ECO:0000313" key="5">
    <source>
        <dbReference type="EMBL" id="CAA7396342.1"/>
    </source>
</evidence>
<dbReference type="Proteomes" id="UP000663760">
    <property type="component" value="Chromosome 5"/>
</dbReference>
<dbReference type="FunFam" id="1.25.40.10:FF:000196">
    <property type="entry name" value="Pentatricopeptide repeat-containing protein At4g14850"/>
    <property type="match status" value="1"/>
</dbReference>
<dbReference type="InterPro" id="IPR011990">
    <property type="entry name" value="TPR-like_helical_dom_sf"/>
</dbReference>
<dbReference type="FunFam" id="1.25.40.10:FF:000366">
    <property type="entry name" value="Pentatricopeptide (PPR) repeat-containing protein"/>
    <property type="match status" value="1"/>
</dbReference>
<dbReference type="Gene3D" id="1.25.40.10">
    <property type="entry name" value="Tetratricopeptide repeat domain"/>
    <property type="match status" value="5"/>
</dbReference>
<organism evidence="5 6">
    <name type="scientific">Spirodela intermedia</name>
    <name type="common">Intermediate duckweed</name>
    <dbReference type="NCBI Taxonomy" id="51605"/>
    <lineage>
        <taxon>Eukaryota</taxon>
        <taxon>Viridiplantae</taxon>
        <taxon>Streptophyta</taxon>
        <taxon>Embryophyta</taxon>
        <taxon>Tracheophyta</taxon>
        <taxon>Spermatophyta</taxon>
        <taxon>Magnoliopsida</taxon>
        <taxon>Liliopsida</taxon>
        <taxon>Araceae</taxon>
        <taxon>Lemnoideae</taxon>
        <taxon>Spirodela</taxon>
    </lineage>
</organism>
<dbReference type="Pfam" id="PF01535">
    <property type="entry name" value="PPR"/>
    <property type="match status" value="9"/>
</dbReference>
<sequence>MIRSLQIPVPPRPNILADSFLRRGFSAIGLKWASGGVGAVARRTELDPHTYSRNLQWCIADGDAARGRALHCHGLKMGAALDLFSQNVLLNMYVKSYLISDARQLFDEMNERNTISFVTLIQGYVLGGEFDQAAGLFLRLHREGLEFNPFVFTTVLQLVVNMELSEFCMPIHAHICKLGHELDAFIGASLIDAYSLCGHVADARKVFDGILEKDLVSWTGMVACYAENDDGEKAVETFCQMRKIGFRPNNFTLASSLKASVALVDLPLGKSIHGCTIKSRYDCDLYVSGALLDMYAKCGSIQDARLVFELIPQCDIILWSYMIARYAQGNLNEEALELFQCMMHASLVPNQFTFSSILQACANMASLGLGEQVHGYVHKIGLVSELYVANALIDVYAKCGALEAAMKIFYGLENKNEVSWNTVIVGNVQLGFGEDALILFHQMRDAQVPGTQVTYSSALRACASVAAMEQAAQIHGLIAKTFFNDDMIVHNALIDTYAKCGAIDYARKVFDSMKEHDAISWNTMISSYSLHGLALEALKLFGRMNETKIKPNAMTFIGVLSACTNVGLVDRGLSYFCSMIQGHGIEPSMEHYTCMVKLLGRSGRFDEALRFISEIPVKPNAMVWRALLGTCLVHKNVEVGRVCGKQVLELEPHDESTHVLLSNMYATAGKWDEVSHIRKSMREKGVKKGPGLSWIQSQDKVHSFAVGDMSHPDMRVIKAMLEWLNGKVRKSGYIPHKDVVLHDIGEDQKDHLLWVHSERLAIAYGLIITPPGRSIRIIKNLRCCLDCHTVIKLISEVTQREIIVRDMNRFHHFDHGNCSCGDYW</sequence>
<proteinExistence type="inferred from homology"/>
<evidence type="ECO:0000256" key="2">
    <source>
        <dbReference type="ARBA" id="ARBA00022737"/>
    </source>
</evidence>
<dbReference type="EMBL" id="LR746268">
    <property type="protein sequence ID" value="CAA7396342.1"/>
    <property type="molecule type" value="Genomic_DNA"/>
</dbReference>
<dbReference type="InterPro" id="IPR032867">
    <property type="entry name" value="DYW_dom"/>
</dbReference>
<protein>
    <recommendedName>
        <fullName evidence="4">DYW domain-containing protein</fullName>
    </recommendedName>
</protein>
<dbReference type="GO" id="GO:0003723">
    <property type="term" value="F:RNA binding"/>
    <property type="evidence" value="ECO:0007669"/>
    <property type="project" value="InterPro"/>
</dbReference>
<dbReference type="Pfam" id="PF14432">
    <property type="entry name" value="DYW_deaminase"/>
    <property type="match status" value="1"/>
</dbReference>
<dbReference type="PROSITE" id="PS51375">
    <property type="entry name" value="PPR"/>
    <property type="match status" value="6"/>
</dbReference>
<accession>A0A7I8KFM0</accession>
<evidence type="ECO:0000256" key="1">
    <source>
        <dbReference type="ARBA" id="ARBA00006643"/>
    </source>
</evidence>
<evidence type="ECO:0000256" key="3">
    <source>
        <dbReference type="PROSITE-ProRule" id="PRU00708"/>
    </source>
</evidence>
<dbReference type="FunFam" id="1.25.40.10:FF:000201">
    <property type="entry name" value="Pentatricopeptide repeat-containing protein mitochondrial"/>
    <property type="match status" value="1"/>
</dbReference>
<dbReference type="InterPro" id="IPR046848">
    <property type="entry name" value="E_motif"/>
</dbReference>
<dbReference type="Pfam" id="PF13041">
    <property type="entry name" value="PPR_2"/>
    <property type="match status" value="1"/>
</dbReference>
<name>A0A7I8KFM0_SPIIN</name>
<gene>
    <name evidence="5" type="ORF">SI8410_05007005</name>
</gene>
<feature type="domain" description="DYW" evidence="4">
    <location>
        <begin position="732"/>
        <end position="824"/>
    </location>
</feature>
<dbReference type="NCBIfam" id="TIGR00756">
    <property type="entry name" value="PPR"/>
    <property type="match status" value="3"/>
</dbReference>
<dbReference type="InterPro" id="IPR002885">
    <property type="entry name" value="PPR_rpt"/>
</dbReference>
<reference evidence="5" key="1">
    <citation type="submission" date="2020-02" db="EMBL/GenBank/DDBJ databases">
        <authorList>
            <person name="Scholz U."/>
            <person name="Mascher M."/>
            <person name="Fiebig A."/>
        </authorList>
    </citation>
    <scope>NUCLEOTIDE SEQUENCE</scope>
</reference>
<feature type="repeat" description="PPR" evidence="3">
    <location>
        <begin position="315"/>
        <end position="349"/>
    </location>
</feature>
<dbReference type="InterPro" id="IPR046960">
    <property type="entry name" value="PPR_At4g14850-like_plant"/>
</dbReference>
<feature type="repeat" description="PPR" evidence="3">
    <location>
        <begin position="654"/>
        <end position="688"/>
    </location>
</feature>
<dbReference type="FunFam" id="1.25.40.10:FF:000397">
    <property type="entry name" value="Pentatricopeptide repeat-containing protein At2g40720"/>
    <property type="match status" value="1"/>
</dbReference>
<dbReference type="OrthoDB" id="749581at2759"/>
<dbReference type="SUPFAM" id="SSF48452">
    <property type="entry name" value="TPR-like"/>
    <property type="match status" value="1"/>
</dbReference>
<dbReference type="Pfam" id="PF20431">
    <property type="entry name" value="E_motif"/>
    <property type="match status" value="1"/>
</dbReference>
<feature type="repeat" description="PPR" evidence="3">
    <location>
        <begin position="486"/>
        <end position="516"/>
    </location>
</feature>
<dbReference type="FunFam" id="1.25.40.10:FF:000471">
    <property type="entry name" value="Putative pentatricopeptide repeat-containing protein, mitochondrial"/>
    <property type="match status" value="1"/>
</dbReference>
<dbReference type="FunFam" id="1.25.40.10:FF:000031">
    <property type="entry name" value="Pentatricopeptide repeat-containing protein mitochondrial"/>
    <property type="match status" value="1"/>
</dbReference>
<dbReference type="PANTHER" id="PTHR47926">
    <property type="entry name" value="PENTATRICOPEPTIDE REPEAT-CONTAINING PROTEIN"/>
    <property type="match status" value="1"/>
</dbReference>
<evidence type="ECO:0000259" key="4">
    <source>
        <dbReference type="Pfam" id="PF14432"/>
    </source>
</evidence>
<feature type="repeat" description="PPR" evidence="3">
    <location>
        <begin position="214"/>
        <end position="248"/>
    </location>
</feature>
<comment type="similarity">
    <text evidence="1">Belongs to the PPR family. PCMP-H subfamily.</text>
</comment>
<feature type="repeat" description="PPR" evidence="3">
    <location>
        <begin position="113"/>
        <end position="147"/>
    </location>
</feature>
<keyword evidence="6" id="KW-1185">Reference proteome</keyword>
<dbReference type="AlphaFoldDB" id="A0A7I8KFM0"/>
<dbReference type="PANTHER" id="PTHR47926:SF520">
    <property type="entry name" value="DYW DOMAIN-CONTAINING PROTEIN"/>
    <property type="match status" value="1"/>
</dbReference>
<dbReference type="GO" id="GO:0008270">
    <property type="term" value="F:zinc ion binding"/>
    <property type="evidence" value="ECO:0007669"/>
    <property type="project" value="InterPro"/>
</dbReference>